<dbReference type="Proteomes" id="UP000094974">
    <property type="component" value="Unassembled WGS sequence"/>
</dbReference>
<feature type="transmembrane region" description="Helical" evidence="7">
    <location>
        <begin position="12"/>
        <end position="30"/>
    </location>
</feature>
<dbReference type="eggNOG" id="COG3639">
    <property type="taxonomic scope" value="Bacteria"/>
</dbReference>
<dbReference type="Proteomes" id="UP001055784">
    <property type="component" value="Chromosome"/>
</dbReference>
<dbReference type="PANTHER" id="PTHR30043:SF8">
    <property type="entry name" value="ABC TRANSPORTER, PERMEASE PROTEIN CC0363, PUTATIVE-RELATED"/>
    <property type="match status" value="1"/>
</dbReference>
<evidence type="ECO:0000313" key="12">
    <source>
        <dbReference type="Proteomes" id="UP000094974"/>
    </source>
</evidence>
<dbReference type="GO" id="GO:0030313">
    <property type="term" value="C:cell envelope"/>
    <property type="evidence" value="ECO:0007669"/>
    <property type="project" value="UniProtKB-SubCell"/>
</dbReference>
<dbReference type="Gene3D" id="1.10.3720.10">
    <property type="entry name" value="MetI-like"/>
    <property type="match status" value="1"/>
</dbReference>
<evidence type="ECO:0000256" key="3">
    <source>
        <dbReference type="ARBA" id="ARBA00022448"/>
    </source>
</evidence>
<dbReference type="EMBL" id="CP097770">
    <property type="protein sequence ID" value="URJ50215.1"/>
    <property type="molecule type" value="Genomic_DNA"/>
</dbReference>
<comment type="similarity">
    <text evidence="7">Belongs to the binding-protein-dependent transport system permease family.</text>
</comment>
<evidence type="ECO:0000256" key="6">
    <source>
        <dbReference type="ARBA" id="ARBA00023136"/>
    </source>
</evidence>
<evidence type="ECO:0000256" key="7">
    <source>
        <dbReference type="RuleBase" id="RU363032"/>
    </source>
</evidence>
<evidence type="ECO:0000313" key="13">
    <source>
        <dbReference type="Proteomes" id="UP001229409"/>
    </source>
</evidence>
<evidence type="ECO:0000256" key="2">
    <source>
        <dbReference type="ARBA" id="ARBA00004196"/>
    </source>
</evidence>
<dbReference type="GO" id="GO:0005886">
    <property type="term" value="C:plasma membrane"/>
    <property type="evidence" value="ECO:0007669"/>
    <property type="project" value="UniProtKB-SubCell"/>
</dbReference>
<dbReference type="PANTHER" id="PTHR30043">
    <property type="entry name" value="PHOSPHONATES TRANSPORT SYSTEM PERMEASE PROTEIN"/>
    <property type="match status" value="1"/>
</dbReference>
<comment type="subcellular location">
    <subcellularLocation>
        <location evidence="2">Cell envelope</location>
    </subcellularLocation>
    <subcellularLocation>
        <location evidence="7">Cell membrane</location>
        <topology evidence="7">Multi-pass membrane protein</topology>
    </subcellularLocation>
    <subcellularLocation>
        <location evidence="1">Membrane</location>
        <topology evidence="1">Multi-pass membrane protein</topology>
    </subcellularLocation>
</comment>
<organism evidence="9 13">
    <name type="scientific">Paenibacillus polymyxa</name>
    <name type="common">Bacillus polymyxa</name>
    <dbReference type="NCBI Taxonomy" id="1406"/>
    <lineage>
        <taxon>Bacteria</taxon>
        <taxon>Bacillati</taxon>
        <taxon>Bacillota</taxon>
        <taxon>Bacilli</taxon>
        <taxon>Bacillales</taxon>
        <taxon>Paenibacillaceae</taxon>
        <taxon>Paenibacillus</taxon>
    </lineage>
</organism>
<evidence type="ECO:0000313" key="11">
    <source>
        <dbReference type="EMBL" id="URJ50215.1"/>
    </source>
</evidence>
<dbReference type="GO" id="GO:0015416">
    <property type="term" value="F:ABC-type phosphonate transporter activity"/>
    <property type="evidence" value="ECO:0007669"/>
    <property type="project" value="InterPro"/>
</dbReference>
<keyword evidence="3 7" id="KW-0813">Transport</keyword>
<dbReference type="EMBL" id="JARVWT010000009">
    <property type="protein sequence ID" value="MDH2333066.1"/>
    <property type="molecule type" value="Genomic_DNA"/>
</dbReference>
<keyword evidence="4 7" id="KW-0812">Transmembrane</keyword>
<sequence length="265" mass="29129">MNDPTLRRPIGSRLRLWAIAILLIIIYIWAFRGMQFEGLQGTAKSVSVAILDGFLHPDWSFVYIPEGEDLLRGLLDTLVISVLGTFVSAFVCLPFAFWASSNMTRLRPLSGSGKFVLSVIRVFPEMIVAILFIKAVGPGSFAGVLALGIHSIGMLAKLFSETIESVDHGPQEALIACGANRWQVIFFAVLPQVIPQFLSYSLYRFEINIRSATTLGLVGAGGIGTPLLFALQMRNWNRVGVILLGIVVLIILTDLISGWLRKRIV</sequence>
<feature type="domain" description="ABC transmembrane type-1" evidence="8">
    <location>
        <begin position="74"/>
        <end position="257"/>
    </location>
</feature>
<keyword evidence="12" id="KW-1185">Reference proteome</keyword>
<dbReference type="NCBIfam" id="TIGR01097">
    <property type="entry name" value="PhnE"/>
    <property type="match status" value="1"/>
</dbReference>
<evidence type="ECO:0000313" key="10">
    <source>
        <dbReference type="EMBL" id="ODA11645.1"/>
    </source>
</evidence>
<reference evidence="11" key="3">
    <citation type="submission" date="2022-11" db="EMBL/GenBank/DDBJ databases">
        <authorList>
            <person name="Vasilchenko N.G."/>
            <person name="Prazdnova E.V."/>
            <person name="Gorovtsov A.V."/>
            <person name="Chistyakov V.A."/>
            <person name="Pak M.L."/>
        </authorList>
    </citation>
    <scope>NUCLEOTIDE SEQUENCE</scope>
    <source>
        <strain evidence="11">R 4.5</strain>
    </source>
</reference>
<reference evidence="10" key="2">
    <citation type="submission" date="2016-05" db="EMBL/GenBank/DDBJ databases">
        <authorList>
            <person name="Zheng J."/>
            <person name="Timme R."/>
            <person name="Allard M."/>
            <person name="Strain E."/>
            <person name="Luo Y."/>
            <person name="Brown E."/>
        </authorList>
    </citation>
    <scope>NUCLEOTIDE SEQUENCE</scope>
    <source>
        <strain evidence="10">CFSAN034343</strain>
    </source>
</reference>
<accession>A0A074L9I6</accession>
<gene>
    <name evidence="9" type="primary">phnE</name>
    <name evidence="10" type="ORF">A7312_19615</name>
    <name evidence="11" type="ORF">MF626_004660</name>
    <name evidence="9" type="ORF">QDS18_19615</name>
</gene>
<name>A0A074L9I6_PAEPO</name>
<proteinExistence type="inferred from homology"/>
<feature type="transmembrane region" description="Helical" evidence="7">
    <location>
        <begin position="239"/>
        <end position="260"/>
    </location>
</feature>
<feature type="transmembrane region" description="Helical" evidence="7">
    <location>
        <begin position="212"/>
        <end position="233"/>
    </location>
</feature>
<evidence type="ECO:0000313" key="9">
    <source>
        <dbReference type="EMBL" id="MDH2333066.1"/>
    </source>
</evidence>
<dbReference type="AlphaFoldDB" id="A0A074L9I6"/>
<dbReference type="Proteomes" id="UP001229409">
    <property type="component" value="Unassembled WGS sequence"/>
</dbReference>
<reference evidence="9" key="4">
    <citation type="submission" date="2023-04" db="EMBL/GenBank/DDBJ databases">
        <title>Uncovering the Secrets of Slow-Growing Bacteria in Tropical Savanna Soil through Cultivation and Genomic Analysis.</title>
        <authorList>
            <person name="Goncalves O.S."/>
            <person name="Santana M.F."/>
        </authorList>
    </citation>
    <scope>NUCLEOTIDE SEQUENCE</scope>
    <source>
        <strain evidence="9">ANTI</strain>
    </source>
</reference>
<dbReference type="CDD" id="cd06261">
    <property type="entry name" value="TM_PBP2"/>
    <property type="match status" value="1"/>
</dbReference>
<evidence type="ECO:0000256" key="5">
    <source>
        <dbReference type="ARBA" id="ARBA00022989"/>
    </source>
</evidence>
<evidence type="ECO:0000259" key="8">
    <source>
        <dbReference type="PROSITE" id="PS50928"/>
    </source>
</evidence>
<keyword evidence="6 7" id="KW-0472">Membrane</keyword>
<dbReference type="EMBL" id="LYND01000011">
    <property type="protein sequence ID" value="ODA11645.1"/>
    <property type="molecule type" value="Genomic_DNA"/>
</dbReference>
<protein>
    <submittedName>
        <fullName evidence="9">Phosphonate ABC transporter, permease protein PhnE</fullName>
    </submittedName>
</protein>
<dbReference type="InterPro" id="IPR035906">
    <property type="entry name" value="MetI-like_sf"/>
</dbReference>
<dbReference type="SUPFAM" id="SSF161098">
    <property type="entry name" value="MetI-like"/>
    <property type="match status" value="1"/>
</dbReference>
<dbReference type="Pfam" id="PF00528">
    <property type="entry name" value="BPD_transp_1"/>
    <property type="match status" value="1"/>
</dbReference>
<dbReference type="RefSeq" id="WP_013312028.1">
    <property type="nucleotide sequence ID" value="NZ_CP011420.1"/>
</dbReference>
<evidence type="ECO:0000256" key="1">
    <source>
        <dbReference type="ARBA" id="ARBA00004141"/>
    </source>
</evidence>
<dbReference type="InterPro" id="IPR000515">
    <property type="entry name" value="MetI-like"/>
</dbReference>
<reference evidence="12" key="1">
    <citation type="submission" date="2016-05" db="EMBL/GenBank/DDBJ databases">
        <title>Whole genome shotgun sequencing of cultured foodborne pathogen.</title>
        <authorList>
            <person name="Zheng J."/>
            <person name="Timme R."/>
            <person name="Allard M."/>
            <person name="Strain E."/>
            <person name="Luo Y."/>
            <person name="Brown E."/>
        </authorList>
    </citation>
    <scope>NUCLEOTIDE SEQUENCE [LARGE SCALE GENOMIC DNA]</scope>
    <source>
        <strain evidence="12">CFSAN034343</strain>
    </source>
</reference>
<feature type="transmembrane region" description="Helical" evidence="7">
    <location>
        <begin position="78"/>
        <end position="99"/>
    </location>
</feature>
<dbReference type="PROSITE" id="PS50928">
    <property type="entry name" value="ABC_TM1"/>
    <property type="match status" value="1"/>
</dbReference>
<dbReference type="InterPro" id="IPR005769">
    <property type="entry name" value="PhnE/PtxC"/>
</dbReference>
<evidence type="ECO:0000256" key="4">
    <source>
        <dbReference type="ARBA" id="ARBA00022692"/>
    </source>
</evidence>
<keyword evidence="5 7" id="KW-1133">Transmembrane helix</keyword>